<dbReference type="InterPro" id="IPR025667">
    <property type="entry name" value="SprB_repeat"/>
</dbReference>
<reference evidence="2 3" key="1">
    <citation type="submission" date="2023-12" db="EMBL/GenBank/DDBJ databases">
        <title>Genomic sequences of Capnocytophaga and Parvimonas strains.</title>
        <authorList>
            <person name="Watt R.M."/>
            <person name="Wang M."/>
            <person name="Yang T."/>
            <person name="Tong W.M."/>
        </authorList>
    </citation>
    <scope>NUCLEOTIDE SEQUENCE [LARGE SCALE GENOMIC DNA]</scope>
    <source>
        <strain evidence="2 3">CCUG 13096</strain>
    </source>
</reference>
<protein>
    <submittedName>
        <fullName evidence="2">T9SS type A sorting domain-containing protein</fullName>
    </submittedName>
</protein>
<dbReference type="Gene3D" id="2.60.40.740">
    <property type="match status" value="2"/>
</dbReference>
<dbReference type="RefSeq" id="WP_323984397.1">
    <property type="nucleotide sequence ID" value="NZ_JAYKBW010000021.1"/>
</dbReference>
<name>A0ABU5ZBR5_9FLAO</name>
<evidence type="ECO:0000313" key="2">
    <source>
        <dbReference type="EMBL" id="MEB3076426.1"/>
    </source>
</evidence>
<evidence type="ECO:0000313" key="3">
    <source>
        <dbReference type="Proteomes" id="UP001311730"/>
    </source>
</evidence>
<keyword evidence="3" id="KW-1185">Reference proteome</keyword>
<keyword evidence="1" id="KW-0732">Signal</keyword>
<accession>A0ABU5ZBR5</accession>
<dbReference type="Proteomes" id="UP001311730">
    <property type="component" value="Unassembled WGS sequence"/>
</dbReference>
<dbReference type="InterPro" id="IPR026444">
    <property type="entry name" value="Secre_tail"/>
</dbReference>
<dbReference type="InterPro" id="IPR013783">
    <property type="entry name" value="Ig-like_fold"/>
</dbReference>
<dbReference type="Gene3D" id="2.60.40.10">
    <property type="entry name" value="Immunoglobulins"/>
    <property type="match status" value="1"/>
</dbReference>
<organism evidence="2 3">
    <name type="scientific">Capnocytophaga gingivalis</name>
    <dbReference type="NCBI Taxonomy" id="1017"/>
    <lineage>
        <taxon>Bacteria</taxon>
        <taxon>Pseudomonadati</taxon>
        <taxon>Bacteroidota</taxon>
        <taxon>Flavobacteriia</taxon>
        <taxon>Flavobacteriales</taxon>
        <taxon>Flavobacteriaceae</taxon>
        <taxon>Capnocytophaga</taxon>
    </lineage>
</organism>
<proteinExistence type="predicted"/>
<sequence length="1116" mass="124244">MYKKIPIIFFFILIVNPTFGQDYPLGIRNIDKQNNNYYLTTNLDWKVEYTTEYCEATFETFVDGQSKISENLGGDEEKKVQYSSFLSYKPSKINFRATAKDAGHTWVFLKGYRNSCHKLTSTADKTSNYKDIIFCKEEKEKIHDFKDKKNLSSGYEVEYWLTIKYKIVPLHTLKTSENNSARFLPIDVKVPLIAKEGFDNNLYHYEYATEKNPYNWRPLPARFQQKQKIEVSAEDVLGDRARAEEMIGKLIYFRVVSYDKDNLSVCSSSENLSLTVIEAAPSVSIRINPPLCNNQKPTATITLGRKLRGDLNQFRNNRANYIGEVLDGFSIVKNEDVLKTSAINLDNFTQDKKLTEYFLQHESIENVELTILSVATTYRIEIMGKFYYINSNGQRDSLQLYTDDARHKSIFTITVPEPLEATATPTHNKCFGENEGAIKVSVSGGTPPYKYVMNGGNPTIVSGNIFTIPNLASGTYTLSITDKNNCQIIKNGEVAPLVVTITQPQKPITIVNEGDYISQIRGYGRRDGRISPIIEGGTPQNGEYTVSLQTPTQTIAPDNSYRGHSGRFHATFDNLDKGTYTLIIKDYNGCILKKDITMIEPPLLTTTITATPISCNQNNNDPNNHYELYNNGELRATVEGGVPPYTNYEWKKIGSSQPLQGNNTPIIRGLGKGTYQLVVTDVNENQATATYTLTEPPVLRLSVSKSEMTCSAPNDGKATAIASGGTPPYTYLWNTGHTGAHITGLTAGKYFVTVSDSRGCSIQEKVVLSYPEEVVVDKATITPITCHGGNDGKIVLTLSGGKGAVIVSWYDAEGNSLSQHITNNGKTIYGLKAGRYKAIFRDQSNCPAIEQFYEVSQPDKTVINIPSQITICQGDTRSFDLSTDFPSATFRWTNGAGSLLSTEPSFTISAQGEYKVEITNEKGCKNTATFKVLQSDKILTVDFLAATNTYYNYTVKLVNLSHNISSQWILPEGVTLIKEENGDAEVRFPNEGTYTIGLKGFLDGCEKILYKTLWVEKDKLGIGRGNAPKEVIIDDFRIVDNPNNGTFRIEVKLKKPSTIKIYGMDILGREVISPIAQPEGTIFNIPVADGRISAGQYLIILEAGGDVMVQKMIIVR</sequence>
<gene>
    <name evidence="2" type="ORF">VJJ08_14160</name>
</gene>
<dbReference type="NCBIfam" id="TIGR04183">
    <property type="entry name" value="Por_Secre_tail"/>
    <property type="match status" value="1"/>
</dbReference>
<comment type="caution">
    <text evidence="2">The sequence shown here is derived from an EMBL/GenBank/DDBJ whole genome shotgun (WGS) entry which is preliminary data.</text>
</comment>
<evidence type="ECO:0000256" key="1">
    <source>
        <dbReference type="ARBA" id="ARBA00022729"/>
    </source>
</evidence>
<dbReference type="EMBL" id="JAYKBW010000021">
    <property type="protein sequence ID" value="MEB3076426.1"/>
    <property type="molecule type" value="Genomic_DNA"/>
</dbReference>
<dbReference type="Pfam" id="PF13573">
    <property type="entry name" value="SprB"/>
    <property type="match status" value="3"/>
</dbReference>